<protein>
    <recommendedName>
        <fullName evidence="2">DUF218 domain-containing protein</fullName>
    </recommendedName>
</protein>
<keyword evidence="4" id="KW-1185">Reference proteome</keyword>
<organism evidence="3 4">
    <name type="scientific">Corynebacterium comes</name>
    <dbReference type="NCBI Taxonomy" id="2675218"/>
    <lineage>
        <taxon>Bacteria</taxon>
        <taxon>Bacillati</taxon>
        <taxon>Actinomycetota</taxon>
        <taxon>Actinomycetes</taxon>
        <taxon>Mycobacteriales</taxon>
        <taxon>Corynebacteriaceae</taxon>
        <taxon>Corynebacterium</taxon>
    </lineage>
</organism>
<dbReference type="KEGG" id="ccoe:CETAM_06065"/>
<feature type="chain" id="PRO_5025543224" description="DUF218 domain-containing protein" evidence="1">
    <location>
        <begin position="27"/>
        <end position="280"/>
    </location>
</feature>
<evidence type="ECO:0000256" key="1">
    <source>
        <dbReference type="SAM" id="SignalP"/>
    </source>
</evidence>
<dbReference type="Proteomes" id="UP000425178">
    <property type="component" value="Chromosome"/>
</dbReference>
<dbReference type="RefSeq" id="WP_197085810.1">
    <property type="nucleotide sequence ID" value="NZ_CP046453.1"/>
</dbReference>
<accession>A0A6B8VMY5</accession>
<dbReference type="Gene3D" id="3.40.50.620">
    <property type="entry name" value="HUPs"/>
    <property type="match status" value="1"/>
</dbReference>
<keyword evidence="1" id="KW-0732">Signal</keyword>
<dbReference type="AlphaFoldDB" id="A0A6B8VMY5"/>
<gene>
    <name evidence="3" type="ORF">CETAM_06065</name>
</gene>
<dbReference type="InterPro" id="IPR051599">
    <property type="entry name" value="Cell_Envelope_Assoc"/>
</dbReference>
<evidence type="ECO:0000259" key="2">
    <source>
        <dbReference type="Pfam" id="PF02698"/>
    </source>
</evidence>
<dbReference type="PANTHER" id="PTHR30336">
    <property type="entry name" value="INNER MEMBRANE PROTEIN, PROBABLE PERMEASE"/>
    <property type="match status" value="1"/>
</dbReference>
<reference evidence="3 4" key="1">
    <citation type="journal article" date="2021" name="Int. J. Syst. Evol. Microbiol.">
        <title>Classification of three corynebacterial strains isolated from a small paddock in North Rhine-Westphalia: proposal of &lt;i&gt;Corynebacterium kalinowskii&lt;/i&gt; sp. nov., &lt;i&gt;Corynebacterium comes&lt;/i&gt; sp. nov. and &lt;i&gt;Corynebacterium occultum&lt;/i&gt; sp. nov.</title>
        <authorList>
            <person name="Schaffert L."/>
            <person name="Ruwe M."/>
            <person name="Milse J."/>
            <person name="Hanuschka K."/>
            <person name="Ortseifen V."/>
            <person name="Droste J."/>
            <person name="Brandt D."/>
            <person name="Schl L."/>
            <person name="Kutter Y."/>
            <person name="Vinke S."/>
            <person name="Vieh P."/>
            <person name="Jacob L."/>
            <person name="L N.C."/>
            <person name="Schulte-Berndt E."/>
            <person name="Hain C."/>
            <person name="Linder M."/>
            <person name="Schmidt P."/>
            <person name="Wollenschl L."/>
            <person name="Luttermann T."/>
            <person name="Thieme E."/>
            <person name="Hassa J."/>
            <person name="Haak M."/>
            <person name="Wittchen M."/>
            <person name="Mentz A."/>
            <person name="Persicke M."/>
            <person name="Busche T."/>
            <person name="R C."/>
        </authorList>
    </citation>
    <scope>NUCLEOTIDE SEQUENCE [LARGE SCALE GENOMIC DNA]</scope>
    <source>
        <strain evidence="3 4">2019</strain>
    </source>
</reference>
<name>A0A6B8VMY5_9CORY</name>
<dbReference type="EMBL" id="CP046453">
    <property type="protein sequence ID" value="QGU04479.1"/>
    <property type="molecule type" value="Genomic_DNA"/>
</dbReference>
<feature type="domain" description="DUF218" evidence="2">
    <location>
        <begin position="134"/>
        <end position="246"/>
    </location>
</feature>
<dbReference type="GO" id="GO:0005886">
    <property type="term" value="C:plasma membrane"/>
    <property type="evidence" value="ECO:0007669"/>
    <property type="project" value="TreeGrafter"/>
</dbReference>
<sequence length="280" mass="29178">MHNRLIRPMLVAVAAVSLFPLAPAHAQTSALLPGSSQSLPIPGLEKVILVGIPGYGPYVISQEVQGAGLNPGAATQEDLLSAAVFSADFENNTAARDAALRALSPGRQAQVSAALNALHSPVRQPSAVPADAPIVVLGNGLNTDGTVHPNLRNRLVAAKVLADARPNAPVVVSGGATPDGFVEAEVMRDWLVGQGLPAGRIIVEGRANSTVTNARYSRELLPRAGAVVVVTSQNHVHRAVVDFTLAFGTEVAGVGAPNDPPTEMPSLIWTYRDVINWFLS</sequence>
<feature type="signal peptide" evidence="1">
    <location>
        <begin position="1"/>
        <end position="26"/>
    </location>
</feature>
<dbReference type="InterPro" id="IPR014729">
    <property type="entry name" value="Rossmann-like_a/b/a_fold"/>
</dbReference>
<evidence type="ECO:0000313" key="4">
    <source>
        <dbReference type="Proteomes" id="UP000425178"/>
    </source>
</evidence>
<dbReference type="Pfam" id="PF02698">
    <property type="entry name" value="DUF218"/>
    <property type="match status" value="1"/>
</dbReference>
<dbReference type="InterPro" id="IPR003848">
    <property type="entry name" value="DUF218"/>
</dbReference>
<dbReference type="PANTHER" id="PTHR30336:SF20">
    <property type="entry name" value="DUF218 DOMAIN-CONTAINING PROTEIN"/>
    <property type="match status" value="1"/>
</dbReference>
<proteinExistence type="predicted"/>
<dbReference type="CDD" id="cd06259">
    <property type="entry name" value="YdcF-like"/>
    <property type="match status" value="1"/>
</dbReference>
<evidence type="ECO:0000313" key="3">
    <source>
        <dbReference type="EMBL" id="QGU04479.1"/>
    </source>
</evidence>